<name>A0A4C1VJT3_EUMVA</name>
<evidence type="ECO:0000313" key="3">
    <source>
        <dbReference type="Proteomes" id="UP000299102"/>
    </source>
</evidence>
<reference evidence="2 3" key="1">
    <citation type="journal article" date="2019" name="Commun. Biol.">
        <title>The bagworm genome reveals a unique fibroin gene that provides high tensile strength.</title>
        <authorList>
            <person name="Kono N."/>
            <person name="Nakamura H."/>
            <person name="Ohtoshi R."/>
            <person name="Tomita M."/>
            <person name="Numata K."/>
            <person name="Arakawa K."/>
        </authorList>
    </citation>
    <scope>NUCLEOTIDE SEQUENCE [LARGE SCALE GENOMIC DNA]</scope>
</reference>
<dbReference type="STRING" id="151549.A0A4C1VJT3"/>
<evidence type="ECO:0000256" key="1">
    <source>
        <dbReference type="SAM" id="Phobius"/>
    </source>
</evidence>
<dbReference type="EMBL" id="BGZK01000341">
    <property type="protein sequence ID" value="GBP37965.1"/>
    <property type="molecule type" value="Genomic_DNA"/>
</dbReference>
<gene>
    <name evidence="2" type="primary">Npc1</name>
    <name evidence="2" type="ORF">EVAR_84952_1</name>
</gene>
<dbReference type="PANTHER" id="PTHR10796:SF130">
    <property type="entry name" value="PATCHED DOMAIN-CONTAINING PROTEIN 3-LIKE PROTEIN"/>
    <property type="match status" value="1"/>
</dbReference>
<dbReference type="OrthoDB" id="6510177at2759"/>
<dbReference type="InterPro" id="IPR051697">
    <property type="entry name" value="Patched_domain-protein"/>
</dbReference>
<sequence length="449" mass="51075">MAGCRSPQRVWEYTSSKIVHLVEQVFYNLGIKVAQNPWKTVVVSWLFVLLSCLGLIQFHIEKNPMNLWVPPESDFFIDTQWYMEKFGNGFRFQKVLATAENVLDPKVLMWLNDMNKRIQMLNVTINNKTFSFEDLCFKIPVVQNMNSNTNTRRLDLKNNDSKKILFNDELLQDMLDPTLLVDSQLYCTFLEHFPLHCLEDNILDIWKYDPNQIRNLSQSDVITQVNDLSVSPSTGHPVDYKNLLGGIEYDSRGQIVSAKSIIFVWYAQVNFSSVDLNEVGNLVGTEDWVTKALSLWEKEFLELMHSLSQNVSTLNLTYEAGRSYGDISNHTMFLDMDKLFMVNVLGWMQKWGMTVDIVCCIGLELAIGLCVDYAAHVGHTFLTIAEGSLQERSLKTVTSIGSAVLFGGVMLSLIGPRGYHNNIKPTLKDNAVKAESVELNGKPENVDED</sequence>
<dbReference type="AlphaFoldDB" id="A0A4C1VJT3"/>
<feature type="transmembrane region" description="Helical" evidence="1">
    <location>
        <begin position="42"/>
        <end position="60"/>
    </location>
</feature>
<comment type="caution">
    <text evidence="2">The sequence shown here is derived from an EMBL/GenBank/DDBJ whole genome shotgun (WGS) entry which is preliminary data.</text>
</comment>
<dbReference type="Proteomes" id="UP000299102">
    <property type="component" value="Unassembled WGS sequence"/>
</dbReference>
<keyword evidence="1" id="KW-1133">Transmembrane helix</keyword>
<dbReference type="SUPFAM" id="SSF82866">
    <property type="entry name" value="Multidrug efflux transporter AcrB transmembrane domain"/>
    <property type="match status" value="1"/>
</dbReference>
<keyword evidence="1" id="KW-0812">Transmembrane</keyword>
<proteinExistence type="predicted"/>
<dbReference type="GO" id="GO:0016020">
    <property type="term" value="C:membrane"/>
    <property type="evidence" value="ECO:0007669"/>
    <property type="project" value="TreeGrafter"/>
</dbReference>
<dbReference type="PANTHER" id="PTHR10796">
    <property type="entry name" value="PATCHED-RELATED"/>
    <property type="match status" value="1"/>
</dbReference>
<accession>A0A4C1VJT3</accession>
<protein>
    <submittedName>
        <fullName evidence="2">NPC intracellular cholesterol transporter 1</fullName>
    </submittedName>
</protein>
<keyword evidence="3" id="KW-1185">Reference proteome</keyword>
<organism evidence="2 3">
    <name type="scientific">Eumeta variegata</name>
    <name type="common">Bagworm moth</name>
    <name type="synonym">Eumeta japonica</name>
    <dbReference type="NCBI Taxonomy" id="151549"/>
    <lineage>
        <taxon>Eukaryota</taxon>
        <taxon>Metazoa</taxon>
        <taxon>Ecdysozoa</taxon>
        <taxon>Arthropoda</taxon>
        <taxon>Hexapoda</taxon>
        <taxon>Insecta</taxon>
        <taxon>Pterygota</taxon>
        <taxon>Neoptera</taxon>
        <taxon>Endopterygota</taxon>
        <taxon>Lepidoptera</taxon>
        <taxon>Glossata</taxon>
        <taxon>Ditrysia</taxon>
        <taxon>Tineoidea</taxon>
        <taxon>Psychidae</taxon>
        <taxon>Oiketicinae</taxon>
        <taxon>Eumeta</taxon>
    </lineage>
</organism>
<keyword evidence="1" id="KW-0472">Membrane</keyword>
<evidence type="ECO:0000313" key="2">
    <source>
        <dbReference type="EMBL" id="GBP37965.1"/>
    </source>
</evidence>
<dbReference type="Gene3D" id="1.20.1640.10">
    <property type="entry name" value="Multidrug efflux transporter AcrB transmembrane domain"/>
    <property type="match status" value="1"/>
</dbReference>